<gene>
    <name evidence="3" type="ORF">BN59_01841</name>
</gene>
<evidence type="ECO:0000313" key="4">
    <source>
        <dbReference type="Proteomes" id="UP000044071"/>
    </source>
</evidence>
<evidence type="ECO:0000256" key="2">
    <source>
        <dbReference type="SAM" id="MobiDB-lite"/>
    </source>
</evidence>
<keyword evidence="1" id="KW-0175">Coiled coil</keyword>
<evidence type="ECO:0000256" key="1">
    <source>
        <dbReference type="SAM" id="Coils"/>
    </source>
</evidence>
<feature type="region of interest" description="Disordered" evidence="2">
    <location>
        <begin position="362"/>
        <end position="387"/>
    </location>
</feature>
<sequence>MKLSKLKEKLVSFSLQVEKDLQAAKKEQDNKRVEFLTGIQKELGKLVDQVMPDVIEEKATLEDDEEFFDAFEDEDVSEDEDVPKELEEQIQKIENELKLQEEIKSFLKLSNELKNLDKKNPTFAEKVNKLANLEGNINSLLDKPLLNKDNYKSLKENMEKDIQFISKDMWDRGVAHAESRLNKANEDFKHYDTEYNKNCKDGWNAINAACTNVKDSIVSALKGVGQYAKALVQGLGAIVGLADVKDVVNSSKQAKEHFDSATKSLETFGENVGKAANNALGAIQNNYLAHGRAKEAWVLSNEVAVTKFVADVAHTVENTVSGAQRQWKSMVNNVNNRLDKVQGFIQSRPDVFSKVSDALQGKFDAQQDNDEANDNDENLSGFPSYNK</sequence>
<proteinExistence type="predicted"/>
<accession>A0A078L0M5</accession>
<dbReference type="RefSeq" id="WP_043874075.1">
    <property type="nucleotide sequence ID" value="NZ_CCVW01000002.1"/>
</dbReference>
<evidence type="ECO:0000313" key="3">
    <source>
        <dbReference type="EMBL" id="CDZ77558.1"/>
    </source>
</evidence>
<name>A0A078L0M5_9GAMM</name>
<organism evidence="3 4">
    <name type="scientific">Legionella massiliensis</name>
    <dbReference type="NCBI Taxonomy" id="1034943"/>
    <lineage>
        <taxon>Bacteria</taxon>
        <taxon>Pseudomonadati</taxon>
        <taxon>Pseudomonadota</taxon>
        <taxon>Gammaproteobacteria</taxon>
        <taxon>Legionellales</taxon>
        <taxon>Legionellaceae</taxon>
        <taxon>Legionella</taxon>
    </lineage>
</organism>
<dbReference type="Proteomes" id="UP000044071">
    <property type="component" value="Unassembled WGS sequence"/>
</dbReference>
<dbReference type="AlphaFoldDB" id="A0A078L0M5"/>
<protein>
    <submittedName>
        <fullName evidence="3">Uncharacterized protein</fullName>
    </submittedName>
</protein>
<feature type="coiled-coil region" evidence="1">
    <location>
        <begin position="83"/>
        <end position="194"/>
    </location>
</feature>
<keyword evidence="4" id="KW-1185">Reference proteome</keyword>
<reference evidence="3 4" key="1">
    <citation type="submission" date="2014-06" db="EMBL/GenBank/DDBJ databases">
        <authorList>
            <person name="Urmite Genomes Urmite Genomes"/>
        </authorList>
    </citation>
    <scope>NUCLEOTIDE SEQUENCE [LARGE SCALE GENOMIC DNA]</scope>
</reference>
<feature type="compositionally biased region" description="Acidic residues" evidence="2">
    <location>
        <begin position="367"/>
        <end position="377"/>
    </location>
</feature>
<dbReference type="EMBL" id="CCSB01000002">
    <property type="protein sequence ID" value="CDZ77558.1"/>
    <property type="molecule type" value="Genomic_DNA"/>
</dbReference>